<protein>
    <submittedName>
        <fullName evidence="1">Uncharacterized protein</fullName>
    </submittedName>
</protein>
<evidence type="ECO:0000313" key="1">
    <source>
        <dbReference type="EMBL" id="MBA4452243.1"/>
    </source>
</evidence>
<dbReference type="EMBL" id="JACEMZ010000015">
    <property type="protein sequence ID" value="MBA4452243.1"/>
    <property type="molecule type" value="Genomic_DNA"/>
</dbReference>
<gene>
    <name evidence="1" type="ORF">H2B03_03585</name>
</gene>
<evidence type="ECO:0000313" key="2">
    <source>
        <dbReference type="Proteomes" id="UP000559653"/>
    </source>
</evidence>
<proteinExistence type="predicted"/>
<sequence>MNKVVTFLFSIIFVIGIQQAFAAPEIDDEVIVAFDSDVKVIPDWVKTTMGYYLSDQISEREILDAFSWLFENNIMHLSEEAALEVQQMRDQINLLKQELEETKANPNLLEARKGANESSSSDESGEYWFTELKPGYYERSSGERIMQPEFGSGLSESKVVVRGWDAEQKESIDAQDNNPVQRFVIELYTESVSLSDDIVWYPLKEGDVLVTFEKGDPDKPIIVGKIFNESTQSSQLQPSQTKVLVMASNSEFEKSSEIVSDILRKGGTYSAWEEGLASFPTQTKDSVVDDLKGIVVLCNNAIDKETQQIDAELKIISQWLKVIQEKQEDVSIDVAGQTEESDSQYNQSDIDFITRQLSIIDQKIKALNTGIEVLEEQLQSTGEDAQMANIDLQNSLQKQQQTIQTLSDVSKAAHDTAMSIIRKIG</sequence>
<accession>A0AC60VY72</accession>
<organism evidence="1 2">
    <name type="scientific">Candidatus Nitrosomaritimum aestuariumsis</name>
    <dbReference type="NCBI Taxonomy" id="3342354"/>
    <lineage>
        <taxon>Archaea</taxon>
        <taxon>Nitrososphaerota</taxon>
        <taxon>Nitrososphaeria</taxon>
        <taxon>Nitrosopumilales</taxon>
        <taxon>Nitrosopumilaceae</taxon>
        <taxon>Candidatus Nitrosomaritimum</taxon>
    </lineage>
</organism>
<reference evidence="1 2" key="1">
    <citation type="journal article" date="2020" name="Appl. Environ. Microbiol.">
        <title>Genomic Characteristics of a Novel Species of Ammonia-Oxidizing Archaea from the Jiulong River Estuary.</title>
        <authorList>
            <person name="Zou D."/>
            <person name="Wan R."/>
            <person name="Han L."/>
            <person name="Xu M.N."/>
            <person name="Liu Y."/>
            <person name="Liu H."/>
            <person name="Kao S.J."/>
            <person name="Li M."/>
        </authorList>
    </citation>
    <scope>NUCLEOTIDE SEQUENCE [LARGE SCALE GENOMIC DNA]</scope>
    <source>
        <strain evidence="1">W1bin1</strain>
    </source>
</reference>
<name>A0AC60VY72_9ARCH</name>
<comment type="caution">
    <text evidence="1">The sequence shown here is derived from an EMBL/GenBank/DDBJ whole genome shotgun (WGS) entry which is preliminary data.</text>
</comment>
<dbReference type="Proteomes" id="UP000559653">
    <property type="component" value="Unassembled WGS sequence"/>
</dbReference>